<evidence type="ECO:0000256" key="1">
    <source>
        <dbReference type="SAM" id="MobiDB-lite"/>
    </source>
</evidence>
<comment type="caution">
    <text evidence="2">The sequence shown here is derived from an EMBL/GenBank/DDBJ whole genome shotgun (WGS) entry which is preliminary data.</text>
</comment>
<dbReference type="EMBL" id="JACEIK010000387">
    <property type="protein sequence ID" value="MCD7456154.1"/>
    <property type="molecule type" value="Genomic_DNA"/>
</dbReference>
<proteinExistence type="predicted"/>
<organism evidence="2 3">
    <name type="scientific">Datura stramonium</name>
    <name type="common">Jimsonweed</name>
    <name type="synonym">Common thornapple</name>
    <dbReference type="NCBI Taxonomy" id="4076"/>
    <lineage>
        <taxon>Eukaryota</taxon>
        <taxon>Viridiplantae</taxon>
        <taxon>Streptophyta</taxon>
        <taxon>Embryophyta</taxon>
        <taxon>Tracheophyta</taxon>
        <taxon>Spermatophyta</taxon>
        <taxon>Magnoliopsida</taxon>
        <taxon>eudicotyledons</taxon>
        <taxon>Gunneridae</taxon>
        <taxon>Pentapetalae</taxon>
        <taxon>asterids</taxon>
        <taxon>lamiids</taxon>
        <taxon>Solanales</taxon>
        <taxon>Solanaceae</taxon>
        <taxon>Solanoideae</taxon>
        <taxon>Datureae</taxon>
        <taxon>Datura</taxon>
    </lineage>
</organism>
<evidence type="ECO:0000313" key="3">
    <source>
        <dbReference type="Proteomes" id="UP000823775"/>
    </source>
</evidence>
<dbReference type="Proteomes" id="UP000823775">
    <property type="component" value="Unassembled WGS sequence"/>
</dbReference>
<keyword evidence="3" id="KW-1185">Reference proteome</keyword>
<reference evidence="2 3" key="1">
    <citation type="journal article" date="2021" name="BMC Genomics">
        <title>Datura genome reveals duplications of psychoactive alkaloid biosynthetic genes and high mutation rate following tissue culture.</title>
        <authorList>
            <person name="Rajewski A."/>
            <person name="Carter-House D."/>
            <person name="Stajich J."/>
            <person name="Litt A."/>
        </authorList>
    </citation>
    <scope>NUCLEOTIDE SEQUENCE [LARGE SCALE GENOMIC DNA]</scope>
    <source>
        <strain evidence="2">AR-01</strain>
    </source>
</reference>
<name>A0ABS8SBL7_DATST</name>
<feature type="region of interest" description="Disordered" evidence="1">
    <location>
        <begin position="58"/>
        <end position="120"/>
    </location>
</feature>
<gene>
    <name evidence="2" type="ORF">HAX54_030769</name>
</gene>
<protein>
    <submittedName>
        <fullName evidence="2">Uncharacterized protein</fullName>
    </submittedName>
</protein>
<sequence length="120" mass="13547">MYLLSTSSLSVNAVSENIAPADIPATPHQVGDPRLDLTCPNDANEEWRKIGREVKKIDLQGGERSKRHSPRLREKPLTNLHVSSDRPAIPHLPSDQNPDPATRQFSRHVRLPFPNVFQDR</sequence>
<accession>A0ABS8SBL7</accession>
<evidence type="ECO:0000313" key="2">
    <source>
        <dbReference type="EMBL" id="MCD7456154.1"/>
    </source>
</evidence>